<evidence type="ECO:0000256" key="1">
    <source>
        <dbReference type="ARBA" id="ARBA00022559"/>
    </source>
</evidence>
<dbReference type="PANTHER" id="PTHR43433">
    <property type="entry name" value="HYDROLASE, ALPHA/BETA FOLD FAMILY PROTEIN"/>
    <property type="match status" value="1"/>
</dbReference>
<feature type="domain" description="AB hydrolase-1" evidence="5">
    <location>
        <begin position="31"/>
        <end position="268"/>
    </location>
</feature>
<dbReference type="FunFam" id="3.40.50.1820:FF:000205">
    <property type="entry name" value="Non-haem bromoperoxidase BPO-A2"/>
    <property type="match status" value="1"/>
</dbReference>
<dbReference type="OrthoDB" id="9785847at2"/>
<reference evidence="6 7" key="1">
    <citation type="submission" date="2018-08" db="EMBL/GenBank/DDBJ databases">
        <title>Streptomyces NEAU-D10 sp. nov., a novel Actinomycete isolated from soil.</title>
        <authorList>
            <person name="Jin L."/>
        </authorList>
    </citation>
    <scope>NUCLEOTIDE SEQUENCE [LARGE SCALE GENOMIC DNA]</scope>
    <source>
        <strain evidence="6 7">NEAU-D10</strain>
    </source>
</reference>
<name>A0A371PR06_STRIH</name>
<protein>
    <submittedName>
        <fullName evidence="6">Alpha/beta hydrolase</fullName>
    </submittedName>
</protein>
<dbReference type="GO" id="GO:0016787">
    <property type="term" value="F:hydrolase activity"/>
    <property type="evidence" value="ECO:0007669"/>
    <property type="project" value="UniProtKB-KW"/>
</dbReference>
<organism evidence="6 7">
    <name type="scientific">Streptomyces inhibens</name>
    <dbReference type="NCBI Taxonomy" id="2293571"/>
    <lineage>
        <taxon>Bacteria</taxon>
        <taxon>Bacillati</taxon>
        <taxon>Actinomycetota</taxon>
        <taxon>Actinomycetes</taxon>
        <taxon>Kitasatosporales</taxon>
        <taxon>Streptomycetaceae</taxon>
        <taxon>Streptomyces</taxon>
    </lineage>
</organism>
<evidence type="ECO:0000256" key="3">
    <source>
        <dbReference type="ARBA" id="ARBA00038128"/>
    </source>
</evidence>
<accession>A0A371PR06</accession>
<dbReference type="Proteomes" id="UP000262477">
    <property type="component" value="Unassembled WGS sequence"/>
</dbReference>
<comment type="similarity">
    <text evidence="3">Belongs to the AB hydrolase superfamily. Bacterial non-heme haloperoxidase / perhydrolase family.</text>
</comment>
<dbReference type="InterPro" id="IPR000073">
    <property type="entry name" value="AB_hydrolase_1"/>
</dbReference>
<comment type="caution">
    <text evidence="6">The sequence shown here is derived from an EMBL/GenBank/DDBJ whole genome shotgun (WGS) entry which is preliminary data.</text>
</comment>
<keyword evidence="7" id="KW-1185">Reference proteome</keyword>
<dbReference type="Pfam" id="PF00561">
    <property type="entry name" value="Abhydrolase_1"/>
    <property type="match status" value="1"/>
</dbReference>
<evidence type="ECO:0000313" key="7">
    <source>
        <dbReference type="Proteomes" id="UP000262477"/>
    </source>
</evidence>
<gene>
    <name evidence="6" type="ORF">DY245_40370</name>
</gene>
<keyword evidence="1" id="KW-0575">Peroxidase</keyword>
<evidence type="ECO:0000256" key="4">
    <source>
        <dbReference type="SAM" id="MobiDB-lite"/>
    </source>
</evidence>
<keyword evidence="6" id="KW-0378">Hydrolase</keyword>
<feature type="region of interest" description="Disordered" evidence="4">
    <location>
        <begin position="281"/>
        <end position="311"/>
    </location>
</feature>
<keyword evidence="2" id="KW-0560">Oxidoreductase</keyword>
<dbReference type="PANTHER" id="PTHR43433:SF4">
    <property type="entry name" value="NON-HEME CHLOROPEROXIDASE-RELATED"/>
    <property type="match status" value="1"/>
</dbReference>
<dbReference type="PRINTS" id="PR00412">
    <property type="entry name" value="EPOXHYDRLASE"/>
</dbReference>
<evidence type="ECO:0000256" key="2">
    <source>
        <dbReference type="ARBA" id="ARBA00023002"/>
    </source>
</evidence>
<dbReference type="AlphaFoldDB" id="A0A371PR06"/>
<dbReference type="EMBL" id="QUAC01000466">
    <property type="protein sequence ID" value="REK84950.1"/>
    <property type="molecule type" value="Genomic_DNA"/>
</dbReference>
<dbReference type="SUPFAM" id="SSF53474">
    <property type="entry name" value="alpha/beta-Hydrolases"/>
    <property type="match status" value="1"/>
</dbReference>
<dbReference type="GO" id="GO:0004601">
    <property type="term" value="F:peroxidase activity"/>
    <property type="evidence" value="ECO:0007669"/>
    <property type="project" value="UniProtKB-KW"/>
</dbReference>
<evidence type="ECO:0000259" key="5">
    <source>
        <dbReference type="Pfam" id="PF00561"/>
    </source>
</evidence>
<evidence type="ECO:0000313" key="6">
    <source>
        <dbReference type="EMBL" id="REK84950.1"/>
    </source>
</evidence>
<sequence length="311" mass="33367">MPYIRAGEDGNAGGGDTGIELYYEDQGSGAPVVLIHGYLLNGRSWRRQTRALLDAGFRVIAYDRRGYGRSARPHSGHDADTLAADLHSVLTALDLTDAALVGFSMGTGEVARYLSTYGSGRIAKAVFLAPVLPYLVQGPDNPEGVDRAEFERAHATLTQDREAFLTTFFEDLYHLDETLGSRIDEADVQAHRAAARSASQRAAEGAIRPLLTDYRPDLPAVDVPALILHGTADRITPIAASTRPLRRMLPHARYVEIDGAPHGLLWTHTEEVNRHLVTFLTSPAAPATPRATATNSPGPEGSGPTAGSARG</sequence>
<proteinExistence type="inferred from homology"/>
<dbReference type="InterPro" id="IPR029058">
    <property type="entry name" value="AB_hydrolase_fold"/>
</dbReference>
<feature type="compositionally biased region" description="Low complexity" evidence="4">
    <location>
        <begin position="281"/>
        <end position="297"/>
    </location>
</feature>
<dbReference type="Gene3D" id="3.40.50.1820">
    <property type="entry name" value="alpha/beta hydrolase"/>
    <property type="match status" value="1"/>
</dbReference>
<dbReference type="InterPro" id="IPR000639">
    <property type="entry name" value="Epox_hydrolase-like"/>
</dbReference>
<dbReference type="InterPro" id="IPR050471">
    <property type="entry name" value="AB_hydrolase"/>
</dbReference>
<dbReference type="PRINTS" id="PR00111">
    <property type="entry name" value="ABHYDROLASE"/>
</dbReference>